<keyword evidence="2" id="KW-0175">Coiled coil</keyword>
<dbReference type="InterPro" id="IPR044601">
    <property type="entry name" value="HMGB6/HMGB13"/>
</dbReference>
<sequence>MKKANPEAGFKEMSNLLATKWKTITAEEKKPYEEKYQTEKEAYLKIVGHEKREHEAMRLLEDEHKKKTAMELLDQYLQFIQEAEKDTKKSKDPLKPKQPMSAYFVFSNERRAALAGETKNVLEIAKITGEEWKNMTDKQKAPYEKIALRNKEKYMKEMEVYKQKIAEESASLKKEEEEFMKLQKQQAIKLLKKKEKTETLIKKTKEDRQKQKKEKGEKIVDEQTKEASIVDKELRYRFIVNHFPSFGEQDIIGKTDVEIFSCAGVKESQDFKREVLERGLPAKREITFETELFGSKTFLIYVEPVFSKTGETIGVFYMGMEVTDQESESASVLEDGQVIEIRSFIELKVKLRATEKASGLAVLYFTATWCGPCRYIGQVISGFAKKYPKVVFLKMDIDEAPFVAAEYKPTLLPSFFFVRNGREIDNYLGVDMDLLQAKLAQNERIGMCVFI</sequence>
<proteinExistence type="predicted"/>
<dbReference type="InterPro" id="IPR036910">
    <property type="entry name" value="HMG_box_dom_sf"/>
</dbReference>
<dbReference type="PANTHER" id="PTHR46912">
    <property type="entry name" value="HIGH MOBILITY GROUP B PROTEIN 13"/>
    <property type="match status" value="1"/>
</dbReference>
<dbReference type="SUPFAM" id="SSF52833">
    <property type="entry name" value="Thioredoxin-like"/>
    <property type="match status" value="1"/>
</dbReference>
<evidence type="ECO:0000256" key="2">
    <source>
        <dbReference type="SAM" id="Coils"/>
    </source>
</evidence>
<feature type="coiled-coil region" evidence="2">
    <location>
        <begin position="151"/>
        <end position="214"/>
    </location>
</feature>
<gene>
    <name evidence="5" type="ORF">CASFOL_020346</name>
</gene>
<keyword evidence="1" id="KW-0539">Nucleus</keyword>
<dbReference type="Gene3D" id="3.40.30.10">
    <property type="entry name" value="Glutaredoxin"/>
    <property type="match status" value="1"/>
</dbReference>
<dbReference type="CDD" id="cd22007">
    <property type="entry name" value="HMG-box_AtHMGB6-like_rpt2"/>
    <property type="match status" value="1"/>
</dbReference>
<dbReference type="InterPro" id="IPR013766">
    <property type="entry name" value="Thioredoxin_domain"/>
</dbReference>
<dbReference type="CDD" id="cd02947">
    <property type="entry name" value="TRX_family"/>
    <property type="match status" value="1"/>
</dbReference>
<organism evidence="5 6">
    <name type="scientific">Castilleja foliolosa</name>
    <dbReference type="NCBI Taxonomy" id="1961234"/>
    <lineage>
        <taxon>Eukaryota</taxon>
        <taxon>Viridiplantae</taxon>
        <taxon>Streptophyta</taxon>
        <taxon>Embryophyta</taxon>
        <taxon>Tracheophyta</taxon>
        <taxon>Spermatophyta</taxon>
        <taxon>Magnoliopsida</taxon>
        <taxon>eudicotyledons</taxon>
        <taxon>Gunneridae</taxon>
        <taxon>Pentapetalae</taxon>
        <taxon>asterids</taxon>
        <taxon>lamiids</taxon>
        <taxon>Lamiales</taxon>
        <taxon>Orobanchaceae</taxon>
        <taxon>Pedicularideae</taxon>
        <taxon>Castillejinae</taxon>
        <taxon>Castilleja</taxon>
    </lineage>
</organism>
<dbReference type="SUPFAM" id="SSF47095">
    <property type="entry name" value="HMG-box"/>
    <property type="match status" value="2"/>
</dbReference>
<evidence type="ECO:0000313" key="6">
    <source>
        <dbReference type="Proteomes" id="UP001632038"/>
    </source>
</evidence>
<feature type="domain" description="HMG box" evidence="3">
    <location>
        <begin position="1"/>
        <end position="51"/>
    </location>
</feature>
<dbReference type="PANTHER" id="PTHR46912:SF1">
    <property type="entry name" value="HIGH MOBILITY GROUP B PROTEIN 13"/>
    <property type="match status" value="1"/>
</dbReference>
<dbReference type="Pfam" id="PF00085">
    <property type="entry name" value="Thioredoxin"/>
    <property type="match status" value="1"/>
</dbReference>
<feature type="DNA-binding region" description="HMG box" evidence="1">
    <location>
        <begin position="96"/>
        <end position="162"/>
    </location>
</feature>
<evidence type="ECO:0000256" key="1">
    <source>
        <dbReference type="PROSITE-ProRule" id="PRU00267"/>
    </source>
</evidence>
<dbReference type="Gene3D" id="1.10.30.10">
    <property type="entry name" value="High mobility group box domain"/>
    <property type="match status" value="2"/>
</dbReference>
<keyword evidence="1" id="KW-0238">DNA-binding</keyword>
<dbReference type="InterPro" id="IPR009071">
    <property type="entry name" value="HMG_box_dom"/>
</dbReference>
<reference evidence="6" key="1">
    <citation type="journal article" date="2024" name="IScience">
        <title>Strigolactones Initiate the Formation of Haustorium-like Structures in Castilleja.</title>
        <authorList>
            <person name="Buerger M."/>
            <person name="Peterson D."/>
            <person name="Chory J."/>
        </authorList>
    </citation>
    <scope>NUCLEOTIDE SEQUENCE [LARGE SCALE GENOMIC DNA]</scope>
</reference>
<feature type="domain" description="HMG box" evidence="3">
    <location>
        <begin position="96"/>
        <end position="162"/>
    </location>
</feature>
<evidence type="ECO:0000259" key="4">
    <source>
        <dbReference type="PROSITE" id="PS51352"/>
    </source>
</evidence>
<dbReference type="PROSITE" id="PS00194">
    <property type="entry name" value="THIOREDOXIN_1"/>
    <property type="match status" value="1"/>
</dbReference>
<name>A0ABD3D3G1_9LAMI</name>
<dbReference type="Gene3D" id="3.30.450.20">
    <property type="entry name" value="PAS domain"/>
    <property type="match status" value="1"/>
</dbReference>
<comment type="caution">
    <text evidence="5">The sequence shown here is derived from an EMBL/GenBank/DDBJ whole genome shotgun (WGS) entry which is preliminary data.</text>
</comment>
<feature type="DNA-binding region" description="HMG box" evidence="1">
    <location>
        <begin position="1"/>
        <end position="51"/>
    </location>
</feature>
<dbReference type="PROSITE" id="PS50118">
    <property type="entry name" value="HMG_BOX_2"/>
    <property type="match status" value="2"/>
</dbReference>
<dbReference type="InterPro" id="IPR017937">
    <property type="entry name" value="Thioredoxin_CS"/>
</dbReference>
<evidence type="ECO:0000313" key="5">
    <source>
        <dbReference type="EMBL" id="KAL3635799.1"/>
    </source>
</evidence>
<dbReference type="EMBL" id="JAVIJP010000027">
    <property type="protein sequence ID" value="KAL3635799.1"/>
    <property type="molecule type" value="Genomic_DNA"/>
</dbReference>
<evidence type="ECO:0000259" key="3">
    <source>
        <dbReference type="PROSITE" id="PS50118"/>
    </source>
</evidence>
<dbReference type="GO" id="GO:0005634">
    <property type="term" value="C:nucleus"/>
    <property type="evidence" value="ECO:0007669"/>
    <property type="project" value="UniProtKB-UniRule"/>
</dbReference>
<dbReference type="GO" id="GO:0003677">
    <property type="term" value="F:DNA binding"/>
    <property type="evidence" value="ECO:0007669"/>
    <property type="project" value="UniProtKB-UniRule"/>
</dbReference>
<dbReference type="PROSITE" id="PS51352">
    <property type="entry name" value="THIOREDOXIN_2"/>
    <property type="match status" value="1"/>
</dbReference>
<feature type="domain" description="Thioredoxin" evidence="4">
    <location>
        <begin position="316"/>
        <end position="444"/>
    </location>
</feature>
<dbReference type="AlphaFoldDB" id="A0ABD3D3G1"/>
<dbReference type="SMART" id="SM00398">
    <property type="entry name" value="HMG"/>
    <property type="match status" value="2"/>
</dbReference>
<keyword evidence="6" id="KW-1185">Reference proteome</keyword>
<dbReference type="Proteomes" id="UP001632038">
    <property type="component" value="Unassembled WGS sequence"/>
</dbReference>
<protein>
    <submittedName>
        <fullName evidence="5">Uncharacterized protein</fullName>
    </submittedName>
</protein>
<dbReference type="InterPro" id="IPR036249">
    <property type="entry name" value="Thioredoxin-like_sf"/>
</dbReference>
<dbReference type="Pfam" id="PF00505">
    <property type="entry name" value="HMG_box"/>
    <property type="match status" value="2"/>
</dbReference>
<accession>A0ABD3D3G1</accession>